<dbReference type="AlphaFoldDB" id="A0A1G9N8N4"/>
<feature type="region of interest" description="Disordered" evidence="1">
    <location>
        <begin position="46"/>
        <end position="84"/>
    </location>
</feature>
<dbReference type="NCBIfam" id="TIGR01451">
    <property type="entry name" value="B_ant_repeat"/>
    <property type="match status" value="1"/>
</dbReference>
<accession>A0A1G9N8N4</accession>
<feature type="domain" description="DUF7927" evidence="4">
    <location>
        <begin position="184"/>
        <end position="258"/>
    </location>
</feature>
<dbReference type="Gene3D" id="2.60.40.10">
    <property type="entry name" value="Immunoglobulins"/>
    <property type="match status" value="1"/>
</dbReference>
<protein>
    <submittedName>
        <fullName evidence="5">Conserved repeat domain-containing protein</fullName>
    </submittedName>
</protein>
<dbReference type="GO" id="GO:0005975">
    <property type="term" value="P:carbohydrate metabolic process"/>
    <property type="evidence" value="ECO:0007669"/>
    <property type="project" value="UniProtKB-ARBA"/>
</dbReference>
<dbReference type="InterPro" id="IPR032109">
    <property type="entry name" value="Big_3_5"/>
</dbReference>
<name>A0A1G9N8N4_9ACTN</name>
<keyword evidence="2" id="KW-0472">Membrane</keyword>
<dbReference type="Pfam" id="PF16640">
    <property type="entry name" value="Big_3_5"/>
    <property type="match status" value="1"/>
</dbReference>
<organism evidence="5 6">
    <name type="scientific">Nonomuraea maritima</name>
    <dbReference type="NCBI Taxonomy" id="683260"/>
    <lineage>
        <taxon>Bacteria</taxon>
        <taxon>Bacillati</taxon>
        <taxon>Actinomycetota</taxon>
        <taxon>Actinomycetes</taxon>
        <taxon>Streptosporangiales</taxon>
        <taxon>Streptosporangiaceae</taxon>
        <taxon>Nonomuraea</taxon>
    </lineage>
</organism>
<dbReference type="InterPro" id="IPR057687">
    <property type="entry name" value="DUF7927"/>
</dbReference>
<evidence type="ECO:0000256" key="1">
    <source>
        <dbReference type="SAM" id="MobiDB-lite"/>
    </source>
</evidence>
<feature type="domain" description="Bacterial Ig-like" evidence="3">
    <location>
        <begin position="76"/>
        <end position="164"/>
    </location>
</feature>
<dbReference type="EMBL" id="FNFB01000030">
    <property type="protein sequence ID" value="SDL82902.1"/>
    <property type="molecule type" value="Genomic_DNA"/>
</dbReference>
<dbReference type="Proteomes" id="UP000198683">
    <property type="component" value="Unassembled WGS sequence"/>
</dbReference>
<dbReference type="Pfam" id="PF25549">
    <property type="entry name" value="DUF7927"/>
    <property type="match status" value="1"/>
</dbReference>
<proteinExistence type="predicted"/>
<keyword evidence="2" id="KW-1133">Transmembrane helix</keyword>
<keyword evidence="2" id="KW-0812">Transmembrane</keyword>
<evidence type="ECO:0000256" key="2">
    <source>
        <dbReference type="SAM" id="Phobius"/>
    </source>
</evidence>
<keyword evidence="6" id="KW-1185">Reference proteome</keyword>
<evidence type="ECO:0000313" key="5">
    <source>
        <dbReference type="EMBL" id="SDL82902.1"/>
    </source>
</evidence>
<evidence type="ECO:0000259" key="4">
    <source>
        <dbReference type="Pfam" id="PF25549"/>
    </source>
</evidence>
<reference evidence="5 6" key="1">
    <citation type="submission" date="2016-10" db="EMBL/GenBank/DDBJ databases">
        <authorList>
            <person name="de Groot N.N."/>
        </authorList>
    </citation>
    <scope>NUCLEOTIDE SEQUENCE [LARGE SCALE GENOMIC DNA]</scope>
    <source>
        <strain evidence="5 6">CGMCC 4.5681</strain>
    </source>
</reference>
<sequence>MRAWRSGRERHGDGERRLRYGGLVVSAFTVGCLAGGLLVAPSAAAEALADRPPTSRSDRAKPRTSGTESATTTELAAEPNQAASGQEVALTATVTCPAGTPSGTVTFWSGEVALGAAELVPVDVDAIATYTATGLSEGRHQVVARYEGDESCSSSTSSPLTVPVSTAEQGRLGVDLNVDKLTARVGGRVAYRIRIVNAGDTTLTDARVVDDLSNVLARSQIRVSPEATIGTVRQEGDSLIWTGTLPPGEMAVVTFAVSPFKRGLLENKAVWDGGQDLTSTRIVRKAKAGRR</sequence>
<dbReference type="STRING" id="683260.SAMN05421874_13025"/>
<evidence type="ECO:0000313" key="6">
    <source>
        <dbReference type="Proteomes" id="UP000198683"/>
    </source>
</evidence>
<feature type="compositionally biased region" description="Low complexity" evidence="1">
    <location>
        <begin position="64"/>
        <end position="78"/>
    </location>
</feature>
<dbReference type="InterPro" id="IPR013783">
    <property type="entry name" value="Ig-like_fold"/>
</dbReference>
<evidence type="ECO:0000259" key="3">
    <source>
        <dbReference type="Pfam" id="PF16640"/>
    </source>
</evidence>
<gene>
    <name evidence="5" type="ORF">SAMN05421874_13025</name>
</gene>
<dbReference type="PROSITE" id="PS51257">
    <property type="entry name" value="PROKAR_LIPOPROTEIN"/>
    <property type="match status" value="1"/>
</dbReference>
<feature type="transmembrane region" description="Helical" evidence="2">
    <location>
        <begin position="20"/>
        <end position="40"/>
    </location>
</feature>
<dbReference type="InterPro" id="IPR047589">
    <property type="entry name" value="DUF11_rpt"/>
</dbReference>